<dbReference type="RefSeq" id="WP_394322084.1">
    <property type="nucleotide sequence ID" value="NZ_JBHMQV010000009.1"/>
</dbReference>
<evidence type="ECO:0000313" key="2">
    <source>
        <dbReference type="Proteomes" id="UP001589887"/>
    </source>
</evidence>
<reference evidence="1 2" key="1">
    <citation type="submission" date="2024-09" db="EMBL/GenBank/DDBJ databases">
        <authorList>
            <person name="Sun Q."/>
            <person name="Mori K."/>
        </authorList>
    </citation>
    <scope>NUCLEOTIDE SEQUENCE [LARGE SCALE GENOMIC DNA]</scope>
    <source>
        <strain evidence="1 2">JCM 4557</strain>
    </source>
</reference>
<name>A0ABV6TPD0_9ACTN</name>
<comment type="caution">
    <text evidence="1">The sequence shown here is derived from an EMBL/GenBank/DDBJ whole genome shotgun (WGS) entry which is preliminary data.</text>
</comment>
<protein>
    <submittedName>
        <fullName evidence="1">Uncharacterized protein</fullName>
    </submittedName>
</protein>
<dbReference type="Proteomes" id="UP001589887">
    <property type="component" value="Unassembled WGS sequence"/>
</dbReference>
<proteinExistence type="predicted"/>
<gene>
    <name evidence="1" type="ORF">ACFH04_25850</name>
</gene>
<evidence type="ECO:0000313" key="1">
    <source>
        <dbReference type="EMBL" id="MFC0847111.1"/>
    </source>
</evidence>
<keyword evidence="2" id="KW-1185">Reference proteome</keyword>
<dbReference type="EMBL" id="JBHMQV010000009">
    <property type="protein sequence ID" value="MFC0847111.1"/>
    <property type="molecule type" value="Genomic_DNA"/>
</dbReference>
<sequence>MLTERINLLRRLIAALSDALHLANGLGESQRAAEFHALRDSTARELNTTVERAFTNGVLTDAEVRNARRPIYGAHHEAVNARV</sequence>
<organism evidence="1 2">
    <name type="scientific">Streptomyces noboritoensis</name>
    <dbReference type="NCBI Taxonomy" id="67337"/>
    <lineage>
        <taxon>Bacteria</taxon>
        <taxon>Bacillati</taxon>
        <taxon>Actinomycetota</taxon>
        <taxon>Actinomycetes</taxon>
        <taxon>Kitasatosporales</taxon>
        <taxon>Streptomycetaceae</taxon>
        <taxon>Streptomyces</taxon>
    </lineage>
</organism>
<accession>A0ABV6TPD0</accession>